<dbReference type="SMART" id="SM00448">
    <property type="entry name" value="REC"/>
    <property type="match status" value="1"/>
</dbReference>
<dbReference type="InterPro" id="IPR052893">
    <property type="entry name" value="TCS_response_regulator"/>
</dbReference>
<evidence type="ECO:0000313" key="3">
    <source>
        <dbReference type="EMBL" id="MBK9718151.1"/>
    </source>
</evidence>
<sequence length="146" mass="17236">MLSESKKHPIHILLSDDDTDDCFFFEKAIDEIPIDIKLDIVRDGEQLLNYLHEHQSQLPDMLFLDLSMPRKTGFECLSEIRENEAYKNIYIVMFSTSYSRDLHYEDSMIVLLRDLGADQYIRKSSDFTRIVKIINKFSIQRNVQIV</sequence>
<feature type="domain" description="Response regulatory" evidence="2">
    <location>
        <begin position="11"/>
        <end position="138"/>
    </location>
</feature>
<comment type="caution">
    <text evidence="3">The sequence shown here is derived from an EMBL/GenBank/DDBJ whole genome shotgun (WGS) entry which is preliminary data.</text>
</comment>
<dbReference type="PROSITE" id="PS50110">
    <property type="entry name" value="RESPONSE_REGULATORY"/>
    <property type="match status" value="1"/>
</dbReference>
<gene>
    <name evidence="3" type="ORF">IPO85_11685</name>
</gene>
<dbReference type="InterPro" id="IPR011006">
    <property type="entry name" value="CheY-like_superfamily"/>
</dbReference>
<dbReference type="GO" id="GO:0000160">
    <property type="term" value="P:phosphorelay signal transduction system"/>
    <property type="evidence" value="ECO:0007669"/>
    <property type="project" value="InterPro"/>
</dbReference>
<dbReference type="Proteomes" id="UP000808349">
    <property type="component" value="Unassembled WGS sequence"/>
</dbReference>
<organism evidence="3 4">
    <name type="scientific">Candidatus Defluviibacterium haderslevense</name>
    <dbReference type="NCBI Taxonomy" id="2981993"/>
    <lineage>
        <taxon>Bacteria</taxon>
        <taxon>Pseudomonadati</taxon>
        <taxon>Bacteroidota</taxon>
        <taxon>Saprospiria</taxon>
        <taxon>Saprospirales</taxon>
        <taxon>Saprospiraceae</taxon>
        <taxon>Candidatus Defluviibacterium</taxon>
    </lineage>
</organism>
<keyword evidence="1" id="KW-0597">Phosphoprotein</keyword>
<dbReference type="InterPro" id="IPR001789">
    <property type="entry name" value="Sig_transdc_resp-reg_receiver"/>
</dbReference>
<dbReference type="PANTHER" id="PTHR44520">
    <property type="entry name" value="RESPONSE REGULATOR RCP1-RELATED"/>
    <property type="match status" value="1"/>
</dbReference>
<evidence type="ECO:0000256" key="1">
    <source>
        <dbReference type="PROSITE-ProRule" id="PRU00169"/>
    </source>
</evidence>
<name>A0A9D7XEZ9_9BACT</name>
<accession>A0A9D7XEZ9</accession>
<proteinExistence type="predicted"/>
<dbReference type="Gene3D" id="3.40.50.2300">
    <property type="match status" value="1"/>
</dbReference>
<dbReference type="PANTHER" id="PTHR44520:SF2">
    <property type="entry name" value="RESPONSE REGULATOR RCP1"/>
    <property type="match status" value="1"/>
</dbReference>
<protein>
    <submittedName>
        <fullName evidence="3">Response regulator</fullName>
    </submittedName>
</protein>
<evidence type="ECO:0000259" key="2">
    <source>
        <dbReference type="PROSITE" id="PS50110"/>
    </source>
</evidence>
<feature type="modified residue" description="4-aspartylphosphate" evidence="1">
    <location>
        <position position="65"/>
    </location>
</feature>
<dbReference type="EMBL" id="JADKFW010000007">
    <property type="protein sequence ID" value="MBK9718151.1"/>
    <property type="molecule type" value="Genomic_DNA"/>
</dbReference>
<evidence type="ECO:0000313" key="4">
    <source>
        <dbReference type="Proteomes" id="UP000808349"/>
    </source>
</evidence>
<dbReference type="AlphaFoldDB" id="A0A9D7XEZ9"/>
<dbReference type="SUPFAM" id="SSF52172">
    <property type="entry name" value="CheY-like"/>
    <property type="match status" value="1"/>
</dbReference>
<reference evidence="3 4" key="1">
    <citation type="submission" date="2020-10" db="EMBL/GenBank/DDBJ databases">
        <title>Connecting structure to function with the recovery of over 1000 high-quality activated sludge metagenome-assembled genomes encoding full-length rRNA genes using long-read sequencing.</title>
        <authorList>
            <person name="Singleton C.M."/>
            <person name="Petriglieri F."/>
            <person name="Kristensen J.M."/>
            <person name="Kirkegaard R.H."/>
            <person name="Michaelsen T.Y."/>
            <person name="Andersen M.H."/>
            <person name="Karst S.M."/>
            <person name="Dueholm M.S."/>
            <person name="Nielsen P.H."/>
            <person name="Albertsen M."/>
        </authorList>
    </citation>
    <scope>NUCLEOTIDE SEQUENCE [LARGE SCALE GENOMIC DNA]</scope>
    <source>
        <strain evidence="3">Ribe_18-Q3-R11-54_BAT3C.373</strain>
    </source>
</reference>
<dbReference type="Pfam" id="PF00072">
    <property type="entry name" value="Response_reg"/>
    <property type="match status" value="1"/>
</dbReference>